<organism evidence="1 2">
    <name type="scientific">Melia azedarach</name>
    <name type="common">Chinaberry tree</name>
    <dbReference type="NCBI Taxonomy" id="155640"/>
    <lineage>
        <taxon>Eukaryota</taxon>
        <taxon>Viridiplantae</taxon>
        <taxon>Streptophyta</taxon>
        <taxon>Embryophyta</taxon>
        <taxon>Tracheophyta</taxon>
        <taxon>Spermatophyta</taxon>
        <taxon>Magnoliopsida</taxon>
        <taxon>eudicotyledons</taxon>
        <taxon>Gunneridae</taxon>
        <taxon>Pentapetalae</taxon>
        <taxon>rosids</taxon>
        <taxon>malvids</taxon>
        <taxon>Sapindales</taxon>
        <taxon>Meliaceae</taxon>
        <taxon>Melia</taxon>
    </lineage>
</organism>
<name>A0ACC1X4K0_MELAZ</name>
<reference evidence="1 2" key="1">
    <citation type="journal article" date="2023" name="Science">
        <title>Complex scaffold remodeling in plant triterpene biosynthesis.</title>
        <authorList>
            <person name="De La Pena R."/>
            <person name="Hodgson H."/>
            <person name="Liu J.C."/>
            <person name="Stephenson M.J."/>
            <person name="Martin A.C."/>
            <person name="Owen C."/>
            <person name="Harkess A."/>
            <person name="Leebens-Mack J."/>
            <person name="Jimenez L.E."/>
            <person name="Osbourn A."/>
            <person name="Sattely E.S."/>
        </authorList>
    </citation>
    <scope>NUCLEOTIDE SEQUENCE [LARGE SCALE GENOMIC DNA]</scope>
    <source>
        <strain evidence="2">cv. JPN11</strain>
        <tissue evidence="1">Leaf</tissue>
    </source>
</reference>
<gene>
    <name evidence="1" type="ORF">OWV82_019812</name>
</gene>
<dbReference type="EMBL" id="CM051404">
    <property type="protein sequence ID" value="KAJ4706121.1"/>
    <property type="molecule type" value="Genomic_DNA"/>
</dbReference>
<protein>
    <submittedName>
        <fullName evidence="1">Actin cytoskeleton-regulatory complex PAN1</fullName>
    </submittedName>
</protein>
<evidence type="ECO:0000313" key="1">
    <source>
        <dbReference type="EMBL" id="KAJ4706121.1"/>
    </source>
</evidence>
<evidence type="ECO:0000313" key="2">
    <source>
        <dbReference type="Proteomes" id="UP001164539"/>
    </source>
</evidence>
<sequence length="257" mass="27862">MAFDPSLRPEIGPDGIAREAPVIAYTEKIILEEQLQLKKYIEENYSKIRDVEKELANLTMEMKLTAGPKKAALEHMRKKIEMSTERIRVAKQKEEQARKEWEAASKAVKDEEAIKQKLCEDLNNLVQESSNAQYSRLEALKRRLEALNPSRASTSSPINGSPVGPAQISLAPDASSASPVSEPGGRDIQIASSKQGDGGNAAVMNGHNHQPTVDGEVKGKKKTHFQGRGRGVGAVPKGRGSTAPGWTGAGFDVDGRP</sequence>
<accession>A0ACC1X4K0</accession>
<keyword evidence="2" id="KW-1185">Reference proteome</keyword>
<proteinExistence type="predicted"/>
<dbReference type="Proteomes" id="UP001164539">
    <property type="component" value="Chromosome 11"/>
</dbReference>
<comment type="caution">
    <text evidence="1">The sequence shown here is derived from an EMBL/GenBank/DDBJ whole genome shotgun (WGS) entry which is preliminary data.</text>
</comment>